<evidence type="ECO:0000256" key="3">
    <source>
        <dbReference type="ARBA" id="ARBA00022610"/>
    </source>
</evidence>
<keyword evidence="3" id="KW-0085">Behavior</keyword>
<dbReference type="GO" id="GO:0007208">
    <property type="term" value="P:phospholipase C-activating serotonin receptor signaling pathway"/>
    <property type="evidence" value="ECO:0007669"/>
    <property type="project" value="TreeGrafter"/>
</dbReference>
<organism evidence="13 14">
    <name type="scientific">Cyprinus carpio</name>
    <name type="common">Common carp</name>
    <dbReference type="NCBI Taxonomy" id="7962"/>
    <lineage>
        <taxon>Eukaryota</taxon>
        <taxon>Metazoa</taxon>
        <taxon>Chordata</taxon>
        <taxon>Craniata</taxon>
        <taxon>Vertebrata</taxon>
        <taxon>Euteleostomi</taxon>
        <taxon>Actinopterygii</taxon>
        <taxon>Neopterygii</taxon>
        <taxon>Teleostei</taxon>
        <taxon>Ostariophysi</taxon>
        <taxon>Cypriniformes</taxon>
        <taxon>Cyprinidae</taxon>
        <taxon>Cyprininae</taxon>
        <taxon>Cyprinus</taxon>
    </lineage>
</organism>
<evidence type="ECO:0000256" key="7">
    <source>
        <dbReference type="ARBA" id="ARBA00023136"/>
    </source>
</evidence>
<keyword evidence="14" id="KW-1185">Reference proteome</keyword>
<keyword evidence="8" id="KW-1015">Disulfide bond</keyword>
<dbReference type="InterPro" id="IPR000276">
    <property type="entry name" value="GPCR_Rhodpsn"/>
</dbReference>
<dbReference type="SUPFAM" id="SSF81321">
    <property type="entry name" value="Family A G protein-coupled receptor-like"/>
    <property type="match status" value="1"/>
</dbReference>
<comment type="subcellular location">
    <subcellularLocation>
        <location evidence="1">Cell membrane</location>
        <topology evidence="1">Multi-pass membrane protein</topology>
    </subcellularLocation>
</comment>
<dbReference type="GO" id="GO:0045202">
    <property type="term" value="C:synapse"/>
    <property type="evidence" value="ECO:0007669"/>
    <property type="project" value="GOC"/>
</dbReference>
<dbReference type="GO" id="GO:0007210">
    <property type="term" value="P:serotonin receptor signaling pathway"/>
    <property type="evidence" value="ECO:0007669"/>
    <property type="project" value="TreeGrafter"/>
</dbReference>
<name>A0A8C1RKW2_CYPCA</name>
<evidence type="ECO:0000256" key="9">
    <source>
        <dbReference type="ARBA" id="ARBA00023170"/>
    </source>
</evidence>
<dbReference type="Gene3D" id="1.20.1070.10">
    <property type="entry name" value="Rhodopsin 7-helix transmembrane proteins"/>
    <property type="match status" value="1"/>
</dbReference>
<dbReference type="Proteomes" id="UP000694427">
    <property type="component" value="Unplaced"/>
</dbReference>
<dbReference type="FunFam" id="1.20.1070.10:FF:000523">
    <property type="entry name" value="5-hydroxytryptamine receptor 2B"/>
    <property type="match status" value="1"/>
</dbReference>
<dbReference type="PANTHER" id="PTHR24247">
    <property type="entry name" value="5-HYDROXYTRYPTAMINE RECEPTOR"/>
    <property type="match status" value="1"/>
</dbReference>
<feature type="domain" description="G-protein coupled receptors family 1 profile" evidence="12">
    <location>
        <begin position="61"/>
        <end position="178"/>
    </location>
</feature>
<evidence type="ECO:0000313" key="14">
    <source>
        <dbReference type="Proteomes" id="UP000694427"/>
    </source>
</evidence>
<keyword evidence="2" id="KW-1003">Cell membrane</keyword>
<reference evidence="13" key="2">
    <citation type="submission" date="2025-09" db="UniProtKB">
        <authorList>
            <consortium name="Ensembl"/>
        </authorList>
    </citation>
    <scope>IDENTIFICATION</scope>
</reference>
<keyword evidence="4 11" id="KW-0812">Transmembrane</keyword>
<dbReference type="GO" id="GO:0004993">
    <property type="term" value="F:G protein-coupled serotonin receptor activity"/>
    <property type="evidence" value="ECO:0007669"/>
    <property type="project" value="TreeGrafter"/>
</dbReference>
<dbReference type="GO" id="GO:0051209">
    <property type="term" value="P:release of sequestered calcium ion into cytosol"/>
    <property type="evidence" value="ECO:0007669"/>
    <property type="project" value="TreeGrafter"/>
</dbReference>
<dbReference type="GO" id="GO:0007187">
    <property type="term" value="P:G protein-coupled receptor signaling pathway, coupled to cyclic nucleotide second messenger"/>
    <property type="evidence" value="ECO:0007669"/>
    <property type="project" value="TreeGrafter"/>
</dbReference>
<keyword evidence="9" id="KW-0675">Receptor</keyword>
<keyword evidence="10" id="KW-0807">Transducer</keyword>
<dbReference type="AlphaFoldDB" id="A0A8C1RKW2"/>
<dbReference type="GO" id="GO:0007268">
    <property type="term" value="P:chemical synaptic transmission"/>
    <property type="evidence" value="ECO:0007669"/>
    <property type="project" value="TreeGrafter"/>
</dbReference>
<dbReference type="GO" id="GO:0005886">
    <property type="term" value="C:plasma membrane"/>
    <property type="evidence" value="ECO:0007669"/>
    <property type="project" value="UniProtKB-SubCell"/>
</dbReference>
<dbReference type="Ensembl" id="ENSCCRT00010129781.1">
    <property type="protein sequence ID" value="ENSCCRP00010116787.1"/>
    <property type="gene ID" value="ENSCCRG00010051203.1"/>
</dbReference>
<proteinExistence type="predicted"/>
<evidence type="ECO:0000256" key="6">
    <source>
        <dbReference type="ARBA" id="ARBA00023040"/>
    </source>
</evidence>
<dbReference type="OMA" id="YCCIRSA"/>
<protein>
    <submittedName>
        <fullName evidence="13">5-hydroxytryptamine (serotonin) receptor 2C, G protein-coupled-like 2</fullName>
    </submittedName>
</protein>
<evidence type="ECO:0000313" key="13">
    <source>
        <dbReference type="Ensembl" id="ENSCCRP00010116787.1"/>
    </source>
</evidence>
<dbReference type="PANTHER" id="PTHR24247:SF32">
    <property type="entry name" value="5-HYDROXYTRYPTAMINE RECEPTOR 2C"/>
    <property type="match status" value="1"/>
</dbReference>
<keyword evidence="6" id="KW-0297">G-protein coupled receptor</keyword>
<evidence type="ECO:0000256" key="8">
    <source>
        <dbReference type="ARBA" id="ARBA00023157"/>
    </source>
</evidence>
<feature type="transmembrane region" description="Helical" evidence="11">
    <location>
        <begin position="119"/>
        <end position="141"/>
    </location>
</feature>
<dbReference type="GO" id="GO:0030425">
    <property type="term" value="C:dendrite"/>
    <property type="evidence" value="ECO:0007669"/>
    <property type="project" value="TreeGrafter"/>
</dbReference>
<evidence type="ECO:0000256" key="11">
    <source>
        <dbReference type="SAM" id="Phobius"/>
    </source>
</evidence>
<sequence>MCTASSPECNEPKTLCLSVYLSICLSVCVGRTTSGVNNTQPTVKNWPALFILAFIFFTVAGNILVIMAVSIERKLHNATNYFLCSLAVADMLVGFLVMPASLISILYNHTWPLPELLCPLWIFLDVLFSTASIMHLCAISLDRYIEYTALTRTDSRSDYCCIRSARLFAPSAVFSVWI</sequence>
<dbReference type="InterPro" id="IPR017452">
    <property type="entry name" value="GPCR_Rhodpsn_7TM"/>
</dbReference>
<evidence type="ECO:0000256" key="2">
    <source>
        <dbReference type="ARBA" id="ARBA00022475"/>
    </source>
</evidence>
<keyword evidence="5 11" id="KW-1133">Transmembrane helix</keyword>
<dbReference type="Pfam" id="PF00001">
    <property type="entry name" value="7tm_1"/>
    <property type="match status" value="1"/>
</dbReference>
<evidence type="ECO:0000256" key="5">
    <source>
        <dbReference type="ARBA" id="ARBA00022989"/>
    </source>
</evidence>
<reference evidence="13" key="1">
    <citation type="submission" date="2025-08" db="UniProtKB">
        <authorList>
            <consortium name="Ensembl"/>
        </authorList>
    </citation>
    <scope>IDENTIFICATION</scope>
</reference>
<evidence type="ECO:0000256" key="4">
    <source>
        <dbReference type="ARBA" id="ARBA00022692"/>
    </source>
</evidence>
<evidence type="ECO:0000256" key="10">
    <source>
        <dbReference type="ARBA" id="ARBA00023224"/>
    </source>
</evidence>
<feature type="transmembrane region" description="Helical" evidence="11">
    <location>
        <begin position="46"/>
        <end position="69"/>
    </location>
</feature>
<dbReference type="GO" id="GO:0051378">
    <property type="term" value="F:serotonin binding"/>
    <property type="evidence" value="ECO:0007669"/>
    <property type="project" value="UniProtKB-ARBA"/>
</dbReference>
<dbReference type="PRINTS" id="PR00237">
    <property type="entry name" value="GPCRRHODOPSN"/>
</dbReference>
<evidence type="ECO:0000256" key="1">
    <source>
        <dbReference type="ARBA" id="ARBA00004651"/>
    </source>
</evidence>
<dbReference type="GO" id="GO:0030594">
    <property type="term" value="F:neurotransmitter receptor activity"/>
    <property type="evidence" value="ECO:0007669"/>
    <property type="project" value="TreeGrafter"/>
</dbReference>
<dbReference type="PROSITE" id="PS50262">
    <property type="entry name" value="G_PROTEIN_RECEP_F1_2"/>
    <property type="match status" value="1"/>
</dbReference>
<evidence type="ECO:0000259" key="12">
    <source>
        <dbReference type="PROSITE" id="PS50262"/>
    </source>
</evidence>
<feature type="transmembrane region" description="Helical" evidence="11">
    <location>
        <begin position="81"/>
        <end position="107"/>
    </location>
</feature>
<accession>A0A8C1RKW2</accession>
<keyword evidence="7 11" id="KW-0472">Membrane</keyword>